<evidence type="ECO:0000313" key="6">
    <source>
        <dbReference type="Proteomes" id="UP001417504"/>
    </source>
</evidence>
<dbReference type="SUPFAM" id="SSF51445">
    <property type="entry name" value="(Trans)glycosidases"/>
    <property type="match status" value="1"/>
</dbReference>
<dbReference type="GO" id="GO:0000272">
    <property type="term" value="P:polysaccharide catabolic process"/>
    <property type="evidence" value="ECO:0007669"/>
    <property type="project" value="UniProtKB-KW"/>
</dbReference>
<sequence length="181" mass="20534">MEIGKDNQDIFFTDREGRRNTECLSWGIDKERVLKGRTGTEVYFDLMRSFRMHFDDLFAEGLISAVEIGLGLSVELKYPSFAERMGWRYPCIGEFQRPKPIPVRDGGGRFDGSALFGKLNLHARQQLGHAPGFTFGMNQAGLSGLTMASLCPNPSYRPNKLQFEIFMNEISPYITHCHLGF</sequence>
<proteinExistence type="inferred from homology"/>
<comment type="caution">
    <text evidence="5">The sequence shown here is derived from an EMBL/GenBank/DDBJ whole genome shotgun (WGS) entry which is preliminary data.</text>
</comment>
<dbReference type="InterPro" id="IPR001554">
    <property type="entry name" value="Glyco_hydro_14"/>
</dbReference>
<keyword evidence="4" id="KW-0378">Hydrolase</keyword>
<evidence type="ECO:0000256" key="3">
    <source>
        <dbReference type="ARBA" id="ARBA00023326"/>
    </source>
</evidence>
<dbReference type="PANTHER" id="PTHR31352:SF8">
    <property type="entry name" value="BETA-AMYLASE 8"/>
    <property type="match status" value="1"/>
</dbReference>
<reference evidence="5 6" key="1">
    <citation type="submission" date="2024-01" db="EMBL/GenBank/DDBJ databases">
        <title>Genome assemblies of Stephania.</title>
        <authorList>
            <person name="Yang L."/>
        </authorList>
    </citation>
    <scope>NUCLEOTIDE SEQUENCE [LARGE SCALE GENOMIC DNA]</scope>
    <source>
        <strain evidence="5">QJT</strain>
        <tissue evidence="5">Leaf</tissue>
    </source>
</reference>
<gene>
    <name evidence="5" type="ORF">Sjap_020036</name>
</gene>
<organism evidence="5 6">
    <name type="scientific">Stephania japonica</name>
    <dbReference type="NCBI Taxonomy" id="461633"/>
    <lineage>
        <taxon>Eukaryota</taxon>
        <taxon>Viridiplantae</taxon>
        <taxon>Streptophyta</taxon>
        <taxon>Embryophyta</taxon>
        <taxon>Tracheophyta</taxon>
        <taxon>Spermatophyta</taxon>
        <taxon>Magnoliopsida</taxon>
        <taxon>Ranunculales</taxon>
        <taxon>Menispermaceae</taxon>
        <taxon>Menispermoideae</taxon>
        <taxon>Cissampelideae</taxon>
        <taxon>Stephania</taxon>
    </lineage>
</organism>
<dbReference type="AlphaFoldDB" id="A0AAP0F5G4"/>
<keyword evidence="6" id="KW-1185">Reference proteome</keyword>
<evidence type="ECO:0000256" key="2">
    <source>
        <dbReference type="ARBA" id="ARBA00023277"/>
    </source>
</evidence>
<dbReference type="Pfam" id="PF01373">
    <property type="entry name" value="Glyco_hydro_14"/>
    <property type="match status" value="1"/>
</dbReference>
<dbReference type="PANTHER" id="PTHR31352">
    <property type="entry name" value="BETA-AMYLASE 1, CHLOROPLASTIC"/>
    <property type="match status" value="1"/>
</dbReference>
<dbReference type="GO" id="GO:0016161">
    <property type="term" value="F:beta-amylase activity"/>
    <property type="evidence" value="ECO:0007669"/>
    <property type="project" value="UniProtKB-EC"/>
</dbReference>
<keyword evidence="3 4" id="KW-0624">Polysaccharide degradation</keyword>
<name>A0AAP0F5G4_9MAGN</name>
<evidence type="ECO:0000256" key="1">
    <source>
        <dbReference type="ARBA" id="ARBA00005652"/>
    </source>
</evidence>
<dbReference type="Proteomes" id="UP001417504">
    <property type="component" value="Unassembled WGS sequence"/>
</dbReference>
<dbReference type="EMBL" id="JBBNAE010000008">
    <property type="protein sequence ID" value="KAK9102782.1"/>
    <property type="molecule type" value="Genomic_DNA"/>
</dbReference>
<evidence type="ECO:0000313" key="5">
    <source>
        <dbReference type="EMBL" id="KAK9102782.1"/>
    </source>
</evidence>
<keyword evidence="2 4" id="KW-0119">Carbohydrate metabolism</keyword>
<dbReference type="EC" id="3.2.1.2" evidence="4"/>
<keyword evidence="4" id="KW-0326">Glycosidase</keyword>
<accession>A0AAP0F5G4</accession>
<comment type="similarity">
    <text evidence="1 4">Belongs to the glycosyl hydrolase 14 family.</text>
</comment>
<dbReference type="Gene3D" id="3.20.20.80">
    <property type="entry name" value="Glycosidases"/>
    <property type="match status" value="1"/>
</dbReference>
<protein>
    <recommendedName>
        <fullName evidence="4">Beta-amylase</fullName>
        <ecNumber evidence="4">3.2.1.2</ecNumber>
    </recommendedName>
</protein>
<evidence type="ECO:0000256" key="4">
    <source>
        <dbReference type="RuleBase" id="RU000509"/>
    </source>
</evidence>
<comment type="catalytic activity">
    <reaction evidence="4">
        <text>Hydrolysis of (1-&gt;4)-alpha-D-glucosidic linkages in polysaccharides so as to remove successive maltose units from the non-reducing ends of the chains.</text>
        <dbReference type="EC" id="3.2.1.2"/>
    </reaction>
</comment>
<dbReference type="InterPro" id="IPR017853">
    <property type="entry name" value="GH"/>
</dbReference>